<feature type="transmembrane region" description="Helical" evidence="1">
    <location>
        <begin position="164"/>
        <end position="182"/>
    </location>
</feature>
<dbReference type="Proteomes" id="UP001157034">
    <property type="component" value="Unassembled WGS sequence"/>
</dbReference>
<reference evidence="4" key="1">
    <citation type="journal article" date="2019" name="Int. J. Syst. Evol. Microbiol.">
        <title>The Global Catalogue of Microorganisms (GCM) 10K type strain sequencing project: providing services to taxonomists for standard genome sequencing and annotation.</title>
        <authorList>
            <consortium name="The Broad Institute Genomics Platform"/>
            <consortium name="The Broad Institute Genome Sequencing Center for Infectious Disease"/>
            <person name="Wu L."/>
            <person name="Ma J."/>
        </authorList>
    </citation>
    <scope>NUCLEOTIDE SEQUENCE [LARGE SCALE GENOMIC DNA]</scope>
    <source>
        <strain evidence="4">NBRC 108894</strain>
    </source>
</reference>
<evidence type="ECO:0000313" key="3">
    <source>
        <dbReference type="EMBL" id="GMA96032.1"/>
    </source>
</evidence>
<keyword evidence="1" id="KW-0812">Transmembrane</keyword>
<organism evidence="3 4">
    <name type="scientific">Pseudolysinimonas kribbensis</name>
    <dbReference type="NCBI Taxonomy" id="433641"/>
    <lineage>
        <taxon>Bacteria</taxon>
        <taxon>Bacillati</taxon>
        <taxon>Actinomycetota</taxon>
        <taxon>Actinomycetes</taxon>
        <taxon>Micrococcales</taxon>
        <taxon>Microbacteriaceae</taxon>
        <taxon>Pseudolysinimonas</taxon>
    </lineage>
</organism>
<comment type="caution">
    <text evidence="3">The sequence shown here is derived from an EMBL/GenBank/DDBJ whole genome shotgun (WGS) entry which is preliminary data.</text>
</comment>
<dbReference type="EMBL" id="BSVB01000001">
    <property type="protein sequence ID" value="GMA96032.1"/>
    <property type="molecule type" value="Genomic_DNA"/>
</dbReference>
<dbReference type="Pfam" id="PF14257">
    <property type="entry name" value="DUF4349"/>
    <property type="match status" value="1"/>
</dbReference>
<accession>A0ABQ6KBI3</accession>
<gene>
    <name evidence="3" type="ORF">GCM10025881_28560</name>
</gene>
<keyword evidence="4" id="KW-1185">Reference proteome</keyword>
<sequence>MDGRSERAGSQGHAGTASLTLRIPAAKLDTTLAALKGLGRTDRVSTSSTDVTSRTQDLDARITALRATIQRLIELEKRATDTSDLVEIETAIGDRQGDLESLEAQQRGLADQVAMSTITMTLQPTGTVVESTPAGFGDGLATGWSAFVAFWGATLVALGMALPWLLLLALLGAIALGVVAIVRRRARNAVVRPTRG</sequence>
<evidence type="ECO:0000256" key="1">
    <source>
        <dbReference type="SAM" id="Phobius"/>
    </source>
</evidence>
<evidence type="ECO:0000313" key="4">
    <source>
        <dbReference type="Proteomes" id="UP001157034"/>
    </source>
</evidence>
<proteinExistence type="predicted"/>
<name>A0ABQ6KBI3_9MICO</name>
<feature type="domain" description="DUF4349" evidence="2">
    <location>
        <begin position="7"/>
        <end position="174"/>
    </location>
</feature>
<dbReference type="RefSeq" id="WP_284254697.1">
    <property type="nucleotide sequence ID" value="NZ_BSVB01000001.1"/>
</dbReference>
<keyword evidence="1" id="KW-1133">Transmembrane helix</keyword>
<protein>
    <recommendedName>
        <fullName evidence="2">DUF4349 domain-containing protein</fullName>
    </recommendedName>
</protein>
<dbReference type="InterPro" id="IPR025645">
    <property type="entry name" value="DUF4349"/>
</dbReference>
<keyword evidence="1" id="KW-0472">Membrane</keyword>
<evidence type="ECO:0000259" key="2">
    <source>
        <dbReference type="Pfam" id="PF14257"/>
    </source>
</evidence>